<dbReference type="OrthoDB" id="6023294at2"/>
<feature type="transmembrane region" description="Helical" evidence="1">
    <location>
        <begin position="121"/>
        <end position="143"/>
    </location>
</feature>
<feature type="transmembrane region" description="Helical" evidence="1">
    <location>
        <begin position="155"/>
        <end position="174"/>
    </location>
</feature>
<proteinExistence type="predicted"/>
<dbReference type="AlphaFoldDB" id="A0A432LUI7"/>
<reference evidence="2 3" key="1">
    <citation type="submission" date="2018-12" db="EMBL/GenBank/DDBJ databases">
        <title>Dyella dinghuensis sp. nov. DHOA06 and Dyella choica sp. nov. 4M-K27, isolated from forest soil.</title>
        <authorList>
            <person name="Qiu L.-H."/>
            <person name="Gao Z.-H."/>
        </authorList>
    </citation>
    <scope>NUCLEOTIDE SEQUENCE [LARGE SCALE GENOMIC DNA]</scope>
    <source>
        <strain evidence="2 3">DHOA06</strain>
    </source>
</reference>
<keyword evidence="3" id="KW-1185">Reference proteome</keyword>
<accession>A0A432LUI7</accession>
<comment type="caution">
    <text evidence="2">The sequence shown here is derived from an EMBL/GenBank/DDBJ whole genome shotgun (WGS) entry which is preliminary data.</text>
</comment>
<keyword evidence="1" id="KW-1133">Transmembrane helix</keyword>
<evidence type="ECO:0000256" key="1">
    <source>
        <dbReference type="SAM" id="Phobius"/>
    </source>
</evidence>
<protein>
    <submittedName>
        <fullName evidence="2">Uncharacterized protein</fullName>
    </submittedName>
</protein>
<dbReference type="EMBL" id="RYZR01000005">
    <property type="protein sequence ID" value="RUL64478.1"/>
    <property type="molecule type" value="Genomic_DNA"/>
</dbReference>
<name>A0A432LUI7_9GAMM</name>
<evidence type="ECO:0000313" key="2">
    <source>
        <dbReference type="EMBL" id="RUL64478.1"/>
    </source>
</evidence>
<feature type="transmembrane region" description="Helical" evidence="1">
    <location>
        <begin position="89"/>
        <end position="115"/>
    </location>
</feature>
<dbReference type="RefSeq" id="WP_126673758.1">
    <property type="nucleotide sequence ID" value="NZ_RYZR01000005.1"/>
</dbReference>
<organism evidence="2 3">
    <name type="scientific">Dyella dinghuensis</name>
    <dbReference type="NCBI Taxonomy" id="1920169"/>
    <lineage>
        <taxon>Bacteria</taxon>
        <taxon>Pseudomonadati</taxon>
        <taxon>Pseudomonadota</taxon>
        <taxon>Gammaproteobacteria</taxon>
        <taxon>Lysobacterales</taxon>
        <taxon>Rhodanobacteraceae</taxon>
        <taxon>Dyella</taxon>
    </lineage>
</organism>
<sequence length="240" mass="26761">MTLHDVLWLLGGVVALYLYDSALLLYHNEIVLESTRNGCRVSGGSTFELRGRHVFLPNPFFPNRPLFRLNWPEHGEFSGSAQSVPSRRIVVALSAIAPWTLLLLLLFAVALPYALLVLQSAQALLVWIASVYAAIILALLHVYRYRKALNLSRRAVAAIALDALLCAPFALNIVRKISLRQRFDGDLRVVAATRLSPQAVNDLAGILRERIHASLQFVEPDTAAFEALTTYLHHFEGLRE</sequence>
<evidence type="ECO:0000313" key="3">
    <source>
        <dbReference type="Proteomes" id="UP000267077"/>
    </source>
</evidence>
<dbReference type="Proteomes" id="UP000267077">
    <property type="component" value="Unassembled WGS sequence"/>
</dbReference>
<keyword evidence="1" id="KW-0812">Transmembrane</keyword>
<gene>
    <name evidence="2" type="ORF">EKH79_10640</name>
</gene>
<keyword evidence="1" id="KW-0472">Membrane</keyword>
<feature type="transmembrane region" description="Helical" evidence="1">
    <location>
        <begin position="6"/>
        <end position="26"/>
    </location>
</feature>